<protein>
    <submittedName>
        <fullName evidence="3">TPR-like protein</fullName>
    </submittedName>
</protein>
<dbReference type="PANTHER" id="PTHR46082:SF6">
    <property type="entry name" value="AAA+ ATPASE DOMAIN-CONTAINING PROTEIN-RELATED"/>
    <property type="match status" value="1"/>
</dbReference>
<accession>A0A6A5X8H8</accession>
<dbReference type="Pfam" id="PF25000">
    <property type="entry name" value="DUF7779"/>
    <property type="match status" value="1"/>
</dbReference>
<evidence type="ECO:0000259" key="1">
    <source>
        <dbReference type="Pfam" id="PF17107"/>
    </source>
</evidence>
<evidence type="ECO:0000313" key="4">
    <source>
        <dbReference type="Proteomes" id="UP000799778"/>
    </source>
</evidence>
<dbReference type="EMBL" id="ML978079">
    <property type="protein sequence ID" value="KAF2009243.1"/>
    <property type="molecule type" value="Genomic_DNA"/>
</dbReference>
<evidence type="ECO:0000313" key="3">
    <source>
        <dbReference type="EMBL" id="KAF2009243.1"/>
    </source>
</evidence>
<name>A0A6A5X8H8_9PLEO</name>
<dbReference type="AlphaFoldDB" id="A0A6A5X8H8"/>
<dbReference type="InterPro" id="IPR053137">
    <property type="entry name" value="NLR-like"/>
</dbReference>
<dbReference type="InterPro" id="IPR019734">
    <property type="entry name" value="TPR_rpt"/>
</dbReference>
<evidence type="ECO:0000259" key="2">
    <source>
        <dbReference type="Pfam" id="PF25000"/>
    </source>
</evidence>
<reference evidence="3" key="1">
    <citation type="journal article" date="2020" name="Stud. Mycol.">
        <title>101 Dothideomycetes genomes: a test case for predicting lifestyles and emergence of pathogens.</title>
        <authorList>
            <person name="Haridas S."/>
            <person name="Albert R."/>
            <person name="Binder M."/>
            <person name="Bloem J."/>
            <person name="Labutti K."/>
            <person name="Salamov A."/>
            <person name="Andreopoulos B."/>
            <person name="Baker S."/>
            <person name="Barry K."/>
            <person name="Bills G."/>
            <person name="Bluhm B."/>
            <person name="Cannon C."/>
            <person name="Castanera R."/>
            <person name="Culley D."/>
            <person name="Daum C."/>
            <person name="Ezra D."/>
            <person name="Gonzalez J."/>
            <person name="Henrissat B."/>
            <person name="Kuo A."/>
            <person name="Liang C."/>
            <person name="Lipzen A."/>
            <person name="Lutzoni F."/>
            <person name="Magnuson J."/>
            <person name="Mondo S."/>
            <person name="Nolan M."/>
            <person name="Ohm R."/>
            <person name="Pangilinan J."/>
            <person name="Park H.-J."/>
            <person name="Ramirez L."/>
            <person name="Alfaro M."/>
            <person name="Sun H."/>
            <person name="Tritt A."/>
            <person name="Yoshinaga Y."/>
            <person name="Zwiers L.-H."/>
            <person name="Turgeon B."/>
            <person name="Goodwin S."/>
            <person name="Spatafora J."/>
            <person name="Crous P."/>
            <person name="Grigoriev I."/>
        </authorList>
    </citation>
    <scope>NUCLEOTIDE SEQUENCE</scope>
    <source>
        <strain evidence="3">CBS 175.79</strain>
    </source>
</reference>
<dbReference type="Pfam" id="PF13424">
    <property type="entry name" value="TPR_12"/>
    <property type="match status" value="3"/>
</dbReference>
<dbReference type="InterPro" id="IPR056681">
    <property type="entry name" value="DUF7779"/>
</dbReference>
<dbReference type="OrthoDB" id="1658288at2759"/>
<feature type="domain" description="DUF7779" evidence="2">
    <location>
        <begin position="455"/>
        <end position="527"/>
    </location>
</feature>
<dbReference type="InterPro" id="IPR031352">
    <property type="entry name" value="SesA"/>
</dbReference>
<dbReference type="Proteomes" id="UP000799778">
    <property type="component" value="Unassembled WGS sequence"/>
</dbReference>
<dbReference type="PANTHER" id="PTHR46082">
    <property type="entry name" value="ATP/GTP-BINDING PROTEIN-RELATED"/>
    <property type="match status" value="1"/>
</dbReference>
<proteinExistence type="predicted"/>
<dbReference type="Gene3D" id="3.40.50.300">
    <property type="entry name" value="P-loop containing nucleotide triphosphate hydrolases"/>
    <property type="match status" value="1"/>
</dbReference>
<keyword evidence="4" id="KW-1185">Reference proteome</keyword>
<dbReference type="SUPFAM" id="SSF48452">
    <property type="entry name" value="TPR-like"/>
    <property type="match status" value="2"/>
</dbReference>
<dbReference type="RefSeq" id="XP_033377582.1">
    <property type="nucleotide sequence ID" value="XM_033534713.1"/>
</dbReference>
<dbReference type="InterPro" id="IPR011990">
    <property type="entry name" value="TPR-like_helical_dom_sf"/>
</dbReference>
<dbReference type="SMART" id="SM00028">
    <property type="entry name" value="TPR"/>
    <property type="match status" value="5"/>
</dbReference>
<feature type="domain" description="NACHT-NTPase and P-loop NTPases N-terminal" evidence="1">
    <location>
        <begin position="33"/>
        <end position="136"/>
    </location>
</feature>
<dbReference type="Gene3D" id="1.25.40.10">
    <property type="entry name" value="Tetratricopeptide repeat domain"/>
    <property type="match status" value="2"/>
</dbReference>
<organism evidence="3 4">
    <name type="scientific">Aaosphaeria arxii CBS 175.79</name>
    <dbReference type="NCBI Taxonomy" id="1450172"/>
    <lineage>
        <taxon>Eukaryota</taxon>
        <taxon>Fungi</taxon>
        <taxon>Dikarya</taxon>
        <taxon>Ascomycota</taxon>
        <taxon>Pezizomycotina</taxon>
        <taxon>Dothideomycetes</taxon>
        <taxon>Pleosporomycetidae</taxon>
        <taxon>Pleosporales</taxon>
        <taxon>Pleosporales incertae sedis</taxon>
        <taxon>Aaosphaeria</taxon>
    </lineage>
</organism>
<dbReference type="Pfam" id="PF17107">
    <property type="entry name" value="SesA"/>
    <property type="match status" value="1"/>
</dbReference>
<dbReference type="GeneID" id="54292110"/>
<dbReference type="InterPro" id="IPR027417">
    <property type="entry name" value="P-loop_NTPase"/>
</dbReference>
<gene>
    <name evidence="3" type="ORF">BU24DRAFT_85562</name>
</gene>
<sequence>MAEALGVVGIVASFAQLIDLGGRIVIRLHEYHSRAGDLPETFKHIANELPVLLDALKQTQCAIDTGVINATSSQALRPAINGCKAQIEQLSSVIGNALPASRDSWVRRSGKALVSFRYDSKAAKIIGVIRDYVQTLTYHATTSTSRASAAPPVDRPIPSSNVPFRRDPNFVDCHILEQVQTRFSQPANRLALVGLGGVGKSQLAVEYSYRVREIDDSIWVFWIHAGTTERFIEGYRKIAERARISGRDDPGVDVLAIVNAWLSDESNGRWLLIVDNADDMEVITSNPSGGLGLPRASTGGSAGSSRRPIWDYIPQSSNGSVLVTSRNREVASRITGAYANIVTVDPMDQKYALLLLKTQLGMTTTQQIEEQKEEEAKALVELLDHMPLAISQAAAYINQRFPRMSMSRYLQQVRENDEEISRLLEVDLGDIRRDGTASNSIILTCQMSFELIHRERQSAAHLLSLMSLFNRQGIPEHLLAGYYKEHGTSKLFEDDLNTLLSFSLIATETDGEHFQMHRLVQYSTRRWLEIRSELGGLKDTYIHYLASKASVNEDLVKTYDDLFPHAQAAAAYLPNSAAVFKDWSIIIGNAVWYAYHVGMYQVVEELARLCLRTRESIPNAEEIYISWASNYLAYCLRVQGKYAEAESVLHQVLEEEEGRNGPDAQSTLEAMGHLANMFSESGKLNDAHALYSRLLPAQDRLYGPLHQDTLRLRARFAALLAHMGQFKDAEELNRSVLQELINHNGSEHITTLESMFCLSDVLMCQQKHDEAVIHLRNIVRTCEKSFGATHPRTLSSARCLGTALACLDEFEDAELILQRTLQHYTRLFDDEHYYTLETLQSLAFLCHRQCKYQEAEDLQRRVLAVKIKVLGEHHPDVFDALSSIALAMKCQGRDDEALEMIRKCLELGEQVLGPNHSHTKLARNYLLAWTHKHDGERTASIDFPLEQAIEQKLVLAPIST</sequence>
<dbReference type="SUPFAM" id="SSF52540">
    <property type="entry name" value="P-loop containing nucleoside triphosphate hydrolases"/>
    <property type="match status" value="1"/>
</dbReference>